<gene>
    <name evidence="11" type="ORF">SAMN05444158_3525</name>
</gene>
<proteinExistence type="inferred from homology"/>
<dbReference type="EMBL" id="LT629750">
    <property type="protein sequence ID" value="SDS87471.1"/>
    <property type="molecule type" value="Genomic_DNA"/>
</dbReference>
<feature type="transmembrane region" description="Helical" evidence="9">
    <location>
        <begin position="46"/>
        <end position="64"/>
    </location>
</feature>
<keyword evidence="2 9" id="KW-0813">Transport</keyword>
<accession>A0A1H1VSM2</accession>
<dbReference type="GO" id="GO:0022857">
    <property type="term" value="F:transmembrane transporter activity"/>
    <property type="evidence" value="ECO:0007669"/>
    <property type="project" value="UniProtKB-UniRule"/>
</dbReference>
<evidence type="ECO:0000256" key="9">
    <source>
        <dbReference type="RuleBase" id="RU369079"/>
    </source>
</evidence>
<evidence type="ECO:0000256" key="5">
    <source>
        <dbReference type="ARBA" id="ARBA00022692"/>
    </source>
</evidence>
<feature type="transmembrane region" description="Helical" evidence="9">
    <location>
        <begin position="85"/>
        <end position="106"/>
    </location>
</feature>
<comment type="similarity">
    <text evidence="8 9">Belongs to the TRAP transporter small permease family.</text>
</comment>
<keyword evidence="12" id="KW-1185">Reference proteome</keyword>
<evidence type="ECO:0000259" key="10">
    <source>
        <dbReference type="Pfam" id="PF04290"/>
    </source>
</evidence>
<name>A0A1H1VSM2_9BRAD</name>
<feature type="transmembrane region" description="Helical" evidence="9">
    <location>
        <begin position="12"/>
        <end position="34"/>
    </location>
</feature>
<evidence type="ECO:0000313" key="11">
    <source>
        <dbReference type="EMBL" id="SDS87471.1"/>
    </source>
</evidence>
<reference evidence="12" key="1">
    <citation type="submission" date="2016-10" db="EMBL/GenBank/DDBJ databases">
        <authorList>
            <person name="Varghese N."/>
            <person name="Submissions S."/>
        </authorList>
    </citation>
    <scope>NUCLEOTIDE SEQUENCE [LARGE SCALE GENOMIC DNA]</scope>
    <source>
        <strain evidence="12">GAS369</strain>
    </source>
</reference>
<evidence type="ECO:0000256" key="7">
    <source>
        <dbReference type="ARBA" id="ARBA00023136"/>
    </source>
</evidence>
<protein>
    <recommendedName>
        <fullName evidence="9">TRAP transporter small permease protein</fullName>
    </recommendedName>
</protein>
<evidence type="ECO:0000256" key="3">
    <source>
        <dbReference type="ARBA" id="ARBA00022475"/>
    </source>
</evidence>
<evidence type="ECO:0000256" key="6">
    <source>
        <dbReference type="ARBA" id="ARBA00022989"/>
    </source>
</evidence>
<keyword evidence="3" id="KW-1003">Cell membrane</keyword>
<evidence type="ECO:0000256" key="4">
    <source>
        <dbReference type="ARBA" id="ARBA00022519"/>
    </source>
</evidence>
<keyword evidence="6 9" id="KW-1133">Transmembrane helix</keyword>
<keyword evidence="4 9" id="KW-0997">Cell inner membrane</keyword>
<comment type="subunit">
    <text evidence="9">The complex comprises the extracytoplasmic solute receptor protein and the two transmembrane proteins.</text>
</comment>
<dbReference type="InterPro" id="IPR055348">
    <property type="entry name" value="DctQ"/>
</dbReference>
<evidence type="ECO:0000256" key="8">
    <source>
        <dbReference type="ARBA" id="ARBA00038436"/>
    </source>
</evidence>
<keyword evidence="7 9" id="KW-0472">Membrane</keyword>
<keyword evidence="5 9" id="KW-0812">Transmembrane</keyword>
<dbReference type="Proteomes" id="UP000243904">
    <property type="component" value="Chromosome I"/>
</dbReference>
<comment type="subcellular location">
    <subcellularLocation>
        <location evidence="1 9">Cell inner membrane</location>
        <topology evidence="1 9">Multi-pass membrane protein</topology>
    </subcellularLocation>
</comment>
<dbReference type="Pfam" id="PF04290">
    <property type="entry name" value="DctQ"/>
    <property type="match status" value="1"/>
</dbReference>
<dbReference type="GO" id="GO:0005886">
    <property type="term" value="C:plasma membrane"/>
    <property type="evidence" value="ECO:0007669"/>
    <property type="project" value="UniProtKB-SubCell"/>
</dbReference>
<evidence type="ECO:0000256" key="1">
    <source>
        <dbReference type="ARBA" id="ARBA00004429"/>
    </source>
</evidence>
<dbReference type="GO" id="GO:0015740">
    <property type="term" value="P:C4-dicarboxylate transport"/>
    <property type="evidence" value="ECO:0007669"/>
    <property type="project" value="TreeGrafter"/>
</dbReference>
<comment type="function">
    <text evidence="9">Part of the tripartite ATP-independent periplasmic (TRAP) transport system.</text>
</comment>
<feature type="domain" description="Tripartite ATP-independent periplasmic transporters DctQ component" evidence="10">
    <location>
        <begin position="23"/>
        <end position="151"/>
    </location>
</feature>
<evidence type="ECO:0000256" key="2">
    <source>
        <dbReference type="ARBA" id="ARBA00022448"/>
    </source>
</evidence>
<organism evidence="11 12">
    <name type="scientific">Bradyrhizobium canariense</name>
    <dbReference type="NCBI Taxonomy" id="255045"/>
    <lineage>
        <taxon>Bacteria</taxon>
        <taxon>Pseudomonadati</taxon>
        <taxon>Pseudomonadota</taxon>
        <taxon>Alphaproteobacteria</taxon>
        <taxon>Hyphomicrobiales</taxon>
        <taxon>Nitrobacteraceae</taxon>
        <taxon>Bradyrhizobium</taxon>
    </lineage>
</organism>
<feature type="transmembrane region" description="Helical" evidence="9">
    <location>
        <begin position="128"/>
        <end position="147"/>
    </location>
</feature>
<dbReference type="PANTHER" id="PTHR35011">
    <property type="entry name" value="2,3-DIKETO-L-GULONATE TRAP TRANSPORTER SMALL PERMEASE PROTEIN YIAM"/>
    <property type="match status" value="1"/>
</dbReference>
<dbReference type="PANTHER" id="PTHR35011:SF2">
    <property type="entry name" value="2,3-DIKETO-L-GULONATE TRAP TRANSPORTER SMALL PERMEASE PROTEIN YIAM"/>
    <property type="match status" value="1"/>
</dbReference>
<evidence type="ECO:0000313" key="12">
    <source>
        <dbReference type="Proteomes" id="UP000243904"/>
    </source>
</evidence>
<dbReference type="InterPro" id="IPR007387">
    <property type="entry name" value="TRAP_DctQ"/>
</dbReference>
<sequence length="182" mass="20611">MVLGWWDRIEETLVGLLGLIALVIGLLQVIGRYIDPARAISYAEEVIVYLIIWAIMIVSSQLVRRDGHVRPDLVLRLLPSRALRIVEIFNCLVAIVFCGALVWYGWEIVDTSLLISETSSTDLQFPMWIYYLALPVGSALMLVRYIMRLVRFAFFFDPATMTVGQVLHDEMPGGLSPPLTDR</sequence>
<dbReference type="AlphaFoldDB" id="A0A1H1VSM2"/>